<evidence type="ECO:0000313" key="4">
    <source>
        <dbReference type="Proteomes" id="UP001219525"/>
    </source>
</evidence>
<dbReference type="Proteomes" id="UP001219525">
    <property type="component" value="Unassembled WGS sequence"/>
</dbReference>
<name>A0AAD6Y2X4_9AGAR</name>
<keyword evidence="4" id="KW-1185">Reference proteome</keyword>
<evidence type="ECO:0000259" key="2">
    <source>
        <dbReference type="Pfam" id="PF08593"/>
    </source>
</evidence>
<gene>
    <name evidence="3" type="ORF">GGX14DRAFT_580816</name>
</gene>
<dbReference type="EMBL" id="JARJCW010000183">
    <property type="protein sequence ID" value="KAJ7189293.1"/>
    <property type="molecule type" value="Genomic_DNA"/>
</dbReference>
<reference evidence="3" key="1">
    <citation type="submission" date="2023-03" db="EMBL/GenBank/DDBJ databases">
        <title>Massive genome expansion in bonnet fungi (Mycena s.s.) driven by repeated elements and novel gene families across ecological guilds.</title>
        <authorList>
            <consortium name="Lawrence Berkeley National Laboratory"/>
            <person name="Harder C.B."/>
            <person name="Miyauchi S."/>
            <person name="Viragh M."/>
            <person name="Kuo A."/>
            <person name="Thoen E."/>
            <person name="Andreopoulos B."/>
            <person name="Lu D."/>
            <person name="Skrede I."/>
            <person name="Drula E."/>
            <person name="Henrissat B."/>
            <person name="Morin E."/>
            <person name="Kohler A."/>
            <person name="Barry K."/>
            <person name="LaButti K."/>
            <person name="Morin E."/>
            <person name="Salamov A."/>
            <person name="Lipzen A."/>
            <person name="Mereny Z."/>
            <person name="Hegedus B."/>
            <person name="Baldrian P."/>
            <person name="Stursova M."/>
            <person name="Weitz H."/>
            <person name="Taylor A."/>
            <person name="Grigoriev I.V."/>
            <person name="Nagy L.G."/>
            <person name="Martin F."/>
            <person name="Kauserud H."/>
        </authorList>
    </citation>
    <scope>NUCLEOTIDE SEQUENCE</scope>
    <source>
        <strain evidence="3">9144</strain>
    </source>
</reference>
<feature type="domain" description="Mug135-like C-terminal" evidence="2">
    <location>
        <begin position="112"/>
        <end position="190"/>
    </location>
</feature>
<comment type="caution">
    <text evidence="3">The sequence shown here is derived from an EMBL/GenBank/DDBJ whole genome shotgun (WGS) entry which is preliminary data.</text>
</comment>
<dbReference type="InterPro" id="IPR013902">
    <property type="entry name" value="Mug135-like_C"/>
</dbReference>
<evidence type="ECO:0000256" key="1">
    <source>
        <dbReference type="ARBA" id="ARBA00005788"/>
    </source>
</evidence>
<evidence type="ECO:0000313" key="3">
    <source>
        <dbReference type="EMBL" id="KAJ7189293.1"/>
    </source>
</evidence>
<dbReference type="AlphaFoldDB" id="A0AAD6Y2X4"/>
<dbReference type="Pfam" id="PF08593">
    <property type="entry name" value="Mug135_C"/>
    <property type="match status" value="1"/>
</dbReference>
<proteinExistence type="inferred from homology"/>
<accession>A0AAD6Y2X4</accession>
<organism evidence="3 4">
    <name type="scientific">Mycena pura</name>
    <dbReference type="NCBI Taxonomy" id="153505"/>
    <lineage>
        <taxon>Eukaryota</taxon>
        <taxon>Fungi</taxon>
        <taxon>Dikarya</taxon>
        <taxon>Basidiomycota</taxon>
        <taxon>Agaricomycotina</taxon>
        <taxon>Agaricomycetes</taxon>
        <taxon>Agaricomycetidae</taxon>
        <taxon>Agaricales</taxon>
        <taxon>Marasmiineae</taxon>
        <taxon>Mycenaceae</taxon>
        <taxon>Mycena</taxon>
    </lineage>
</organism>
<comment type="similarity">
    <text evidence="1">Belongs to the UPF0612 family.</text>
</comment>
<sequence>MPIQPPPLPLVLQNTVNLPHPLHDPPIATEVGIASELKAQAAIHRSHNRITQDELGQIASFEYKVVAAHTSGDAAPPWFDRAMDNKLKPINDRLTRIENKLNRALIFAVVSHNLRLGDGKFANQPFEMVPFKNGTEPNKDPNNLPILRDIDALQALDDADLTAYYRGYGGRGNASAPTRKDFVRNAIGCSINLG</sequence>
<protein>
    <recommendedName>
        <fullName evidence="2">Mug135-like C-terminal domain-containing protein</fullName>
    </recommendedName>
</protein>